<evidence type="ECO:0000256" key="3">
    <source>
        <dbReference type="SAM" id="SignalP"/>
    </source>
</evidence>
<protein>
    <recommendedName>
        <fullName evidence="6">Larval cuticle protein 8</fullName>
    </recommendedName>
</protein>
<dbReference type="PROSITE" id="PS00233">
    <property type="entry name" value="CHIT_BIND_RR_1"/>
    <property type="match status" value="1"/>
</dbReference>
<evidence type="ECO:0000313" key="4">
    <source>
        <dbReference type="EnsemblMetazoa" id="GPPI047510-PA"/>
    </source>
</evidence>
<dbReference type="InterPro" id="IPR031311">
    <property type="entry name" value="CHIT_BIND_RR_consensus"/>
</dbReference>
<dbReference type="PANTHER" id="PTHR10380">
    <property type="entry name" value="CUTICLE PROTEIN"/>
    <property type="match status" value="1"/>
</dbReference>
<dbReference type="InterPro" id="IPR050468">
    <property type="entry name" value="Cuticle_Struct_Prot"/>
</dbReference>
<reference evidence="4" key="2">
    <citation type="submission" date="2020-05" db="UniProtKB">
        <authorList>
            <consortium name="EnsemblMetazoa"/>
        </authorList>
    </citation>
    <scope>IDENTIFICATION</scope>
    <source>
        <strain evidence="4">IAEA</strain>
    </source>
</reference>
<dbReference type="PANTHER" id="PTHR10380:SF218">
    <property type="entry name" value="ADULT CUTICLE PROTEIN 65AA-RELATED"/>
    <property type="match status" value="1"/>
</dbReference>
<evidence type="ECO:0008006" key="6">
    <source>
        <dbReference type="Google" id="ProtNLM"/>
    </source>
</evidence>
<dbReference type="GO" id="GO:0008010">
    <property type="term" value="F:structural constituent of chitin-based larval cuticle"/>
    <property type="evidence" value="ECO:0007669"/>
    <property type="project" value="TreeGrafter"/>
</dbReference>
<accession>A0A1B0C2N9</accession>
<dbReference type="EnsemblMetazoa" id="GPPI047510-RA">
    <property type="protein sequence ID" value="GPPI047510-PA"/>
    <property type="gene ID" value="GPPI047510"/>
</dbReference>
<feature type="chain" id="PRO_5008405331" description="Larval cuticle protein 8" evidence="3">
    <location>
        <begin position="17"/>
        <end position="100"/>
    </location>
</feature>
<keyword evidence="3" id="KW-0732">Signal</keyword>
<evidence type="ECO:0000313" key="5">
    <source>
        <dbReference type="Proteomes" id="UP000092460"/>
    </source>
</evidence>
<keyword evidence="5" id="KW-1185">Reference proteome</keyword>
<dbReference type="InterPro" id="IPR000618">
    <property type="entry name" value="Insect_cuticle"/>
</dbReference>
<dbReference type="EMBL" id="JXJN01024601">
    <property type="status" value="NOT_ANNOTATED_CDS"/>
    <property type="molecule type" value="Genomic_DNA"/>
</dbReference>
<feature type="signal peptide" evidence="3">
    <location>
        <begin position="1"/>
        <end position="16"/>
    </location>
</feature>
<evidence type="ECO:0000256" key="1">
    <source>
        <dbReference type="ARBA" id="ARBA00022460"/>
    </source>
</evidence>
<dbReference type="STRING" id="67801.A0A1B0C2N9"/>
<proteinExistence type="predicted"/>
<dbReference type="Proteomes" id="UP000092460">
    <property type="component" value="Unassembled WGS sequence"/>
</dbReference>
<name>A0A1B0C2N9_9MUSC</name>
<reference evidence="5" key="1">
    <citation type="submission" date="2015-01" db="EMBL/GenBank/DDBJ databases">
        <authorList>
            <person name="Aksoy S."/>
            <person name="Warren W."/>
            <person name="Wilson R.K."/>
        </authorList>
    </citation>
    <scope>NUCLEOTIDE SEQUENCE [LARGE SCALE GENOMIC DNA]</scope>
    <source>
        <strain evidence="5">IAEA</strain>
    </source>
</reference>
<dbReference type="GO" id="GO:0062129">
    <property type="term" value="C:chitin-based extracellular matrix"/>
    <property type="evidence" value="ECO:0007669"/>
    <property type="project" value="TreeGrafter"/>
</dbReference>
<dbReference type="Pfam" id="PF00379">
    <property type="entry name" value="Chitin_bind_4"/>
    <property type="match status" value="1"/>
</dbReference>
<dbReference type="PRINTS" id="PR00947">
    <property type="entry name" value="CUTICLE"/>
</dbReference>
<dbReference type="PROSITE" id="PS51155">
    <property type="entry name" value="CHIT_BIND_RR_2"/>
    <property type="match status" value="1"/>
</dbReference>
<dbReference type="AlphaFoldDB" id="A0A1B0C2N9"/>
<sequence>MKFVIVLAALCAVALARPDVETVRQDSEVLPEHFHFGYETSDGSKHDAEGQLKNVGSDQESLVVHGSYQFVGKDGQTYTVNYVADEKGYQPQGAHIPSAA</sequence>
<keyword evidence="1 2" id="KW-0193">Cuticle</keyword>
<evidence type="ECO:0000256" key="2">
    <source>
        <dbReference type="PROSITE-ProRule" id="PRU00497"/>
    </source>
</evidence>
<organism evidence="4 5">
    <name type="scientific">Glossina palpalis gambiensis</name>
    <dbReference type="NCBI Taxonomy" id="67801"/>
    <lineage>
        <taxon>Eukaryota</taxon>
        <taxon>Metazoa</taxon>
        <taxon>Ecdysozoa</taxon>
        <taxon>Arthropoda</taxon>
        <taxon>Hexapoda</taxon>
        <taxon>Insecta</taxon>
        <taxon>Pterygota</taxon>
        <taxon>Neoptera</taxon>
        <taxon>Endopterygota</taxon>
        <taxon>Diptera</taxon>
        <taxon>Brachycera</taxon>
        <taxon>Muscomorpha</taxon>
        <taxon>Hippoboscoidea</taxon>
        <taxon>Glossinidae</taxon>
        <taxon>Glossina</taxon>
    </lineage>
</organism>
<dbReference type="VEuPathDB" id="VectorBase:GPPI047510"/>